<dbReference type="OrthoDB" id="9807329at2"/>
<evidence type="ECO:0000313" key="6">
    <source>
        <dbReference type="EMBL" id="KRL39860.1"/>
    </source>
</evidence>
<protein>
    <submittedName>
        <fullName evidence="6">Microcin immunity protein</fullName>
    </submittedName>
</protein>
<dbReference type="InterPro" id="IPR003507">
    <property type="entry name" value="S66_fam"/>
</dbReference>
<dbReference type="CDD" id="cd07062">
    <property type="entry name" value="Peptidase_S66_mccF_like"/>
    <property type="match status" value="1"/>
</dbReference>
<gene>
    <name evidence="6" type="ORF">FD01_GL002382</name>
</gene>
<dbReference type="PATRIC" id="fig|1423769.4.peg.2569"/>
<keyword evidence="7" id="KW-1185">Reference proteome</keyword>
<name>A0A0R1QAF2_9LACO</name>
<reference evidence="6 7" key="1">
    <citation type="journal article" date="2015" name="Genome Announc.">
        <title>Expanding the biotechnology potential of lactobacilli through comparative genomics of 213 strains and associated genera.</title>
        <authorList>
            <person name="Sun Z."/>
            <person name="Harris H.M."/>
            <person name="McCann A."/>
            <person name="Guo C."/>
            <person name="Argimon S."/>
            <person name="Zhang W."/>
            <person name="Yang X."/>
            <person name="Jeffery I.B."/>
            <person name="Cooney J.C."/>
            <person name="Kagawa T.F."/>
            <person name="Liu W."/>
            <person name="Song Y."/>
            <person name="Salvetti E."/>
            <person name="Wrobel A."/>
            <person name="Rasinkangas P."/>
            <person name="Parkhill J."/>
            <person name="Rea M.C."/>
            <person name="O'Sullivan O."/>
            <person name="Ritari J."/>
            <person name="Douillard F.P."/>
            <person name="Paul Ross R."/>
            <person name="Yang R."/>
            <person name="Briner A.E."/>
            <person name="Felis G.E."/>
            <person name="de Vos W.M."/>
            <person name="Barrangou R."/>
            <person name="Klaenhammer T.R."/>
            <person name="Caufield P.W."/>
            <person name="Cui Y."/>
            <person name="Zhang H."/>
            <person name="O'Toole P.W."/>
        </authorList>
    </citation>
    <scope>NUCLEOTIDE SEQUENCE [LARGE SCALE GENOMIC DNA]</scope>
    <source>
        <strain evidence="6 7">DSM 13343</strain>
    </source>
</reference>
<dbReference type="Pfam" id="PF17676">
    <property type="entry name" value="Peptidase_S66C"/>
    <property type="match status" value="1"/>
</dbReference>
<comment type="similarity">
    <text evidence="1">Belongs to the peptidase S66 family.</text>
</comment>
<feature type="domain" description="LD-carboxypeptidase C-terminal" evidence="5">
    <location>
        <begin position="191"/>
        <end position="305"/>
    </location>
</feature>
<evidence type="ECO:0000259" key="5">
    <source>
        <dbReference type="Pfam" id="PF17676"/>
    </source>
</evidence>
<comment type="caution">
    <text evidence="6">The sequence shown here is derived from an EMBL/GenBank/DDBJ whole genome shotgun (WGS) entry which is preliminary data.</text>
</comment>
<dbReference type="PANTHER" id="PTHR30237">
    <property type="entry name" value="MURAMOYLTETRAPEPTIDE CARBOXYPEPTIDASE"/>
    <property type="match status" value="1"/>
</dbReference>
<evidence type="ECO:0000256" key="3">
    <source>
        <dbReference type="PIRSR" id="PIRSR028757-1"/>
    </source>
</evidence>
<organism evidence="6 7">
    <name type="scientific">Lacticaseibacillus manihotivorans DSM 13343 = JCM 12514</name>
    <dbReference type="NCBI Taxonomy" id="1423769"/>
    <lineage>
        <taxon>Bacteria</taxon>
        <taxon>Bacillati</taxon>
        <taxon>Bacillota</taxon>
        <taxon>Bacilli</taxon>
        <taxon>Lactobacillales</taxon>
        <taxon>Lactobacillaceae</taxon>
        <taxon>Lacticaseibacillus</taxon>
    </lineage>
</organism>
<feature type="domain" description="LD-carboxypeptidase N-terminal" evidence="4">
    <location>
        <begin position="4"/>
        <end position="116"/>
    </location>
</feature>
<dbReference type="EMBL" id="AZEU01000277">
    <property type="protein sequence ID" value="KRL39860.1"/>
    <property type="molecule type" value="Genomic_DNA"/>
</dbReference>
<dbReference type="Gene3D" id="3.40.50.10740">
    <property type="entry name" value="Class I glutamine amidotransferase-like"/>
    <property type="match status" value="1"/>
</dbReference>
<dbReference type="SUPFAM" id="SSF141986">
    <property type="entry name" value="LD-carboxypeptidase A C-terminal domain-like"/>
    <property type="match status" value="1"/>
</dbReference>
<dbReference type="PIRSF" id="PIRSF028757">
    <property type="entry name" value="LD-carboxypeptidase"/>
    <property type="match status" value="1"/>
</dbReference>
<dbReference type="SUPFAM" id="SSF52317">
    <property type="entry name" value="Class I glutamine amidotransferase-like"/>
    <property type="match status" value="1"/>
</dbReference>
<dbReference type="Pfam" id="PF02016">
    <property type="entry name" value="Peptidase_S66"/>
    <property type="match status" value="1"/>
</dbReference>
<dbReference type="InterPro" id="IPR029062">
    <property type="entry name" value="Class_I_gatase-like"/>
</dbReference>
<keyword evidence="2" id="KW-0378">Hydrolase</keyword>
<dbReference type="InterPro" id="IPR027478">
    <property type="entry name" value="LdcA_N"/>
</dbReference>
<accession>A0A0R1QAF2</accession>
<dbReference type="InterPro" id="IPR027461">
    <property type="entry name" value="Carboxypeptidase_A_C_sf"/>
</dbReference>
<dbReference type="InterPro" id="IPR040921">
    <property type="entry name" value="Peptidase_S66C"/>
</dbReference>
<dbReference type="RefSeq" id="WP_056964865.1">
    <property type="nucleotide sequence ID" value="NZ_AZEU01000277.1"/>
</dbReference>
<evidence type="ECO:0000256" key="1">
    <source>
        <dbReference type="ARBA" id="ARBA00010233"/>
    </source>
</evidence>
<dbReference type="InterPro" id="IPR040449">
    <property type="entry name" value="Peptidase_S66_N"/>
</dbReference>
<dbReference type="GO" id="GO:0016787">
    <property type="term" value="F:hydrolase activity"/>
    <property type="evidence" value="ECO:0007669"/>
    <property type="project" value="UniProtKB-KW"/>
</dbReference>
<evidence type="ECO:0000259" key="4">
    <source>
        <dbReference type="Pfam" id="PF02016"/>
    </source>
</evidence>
<dbReference type="PANTHER" id="PTHR30237:SF5">
    <property type="entry name" value="CARBOXYPEPTIDASE VC_A0337-RELATED"/>
    <property type="match status" value="1"/>
</dbReference>
<feature type="active site" description="Nucleophile" evidence="3">
    <location>
        <position position="103"/>
    </location>
</feature>
<evidence type="ECO:0000256" key="2">
    <source>
        <dbReference type="ARBA" id="ARBA00022801"/>
    </source>
</evidence>
<feature type="active site" description="Charge relay system" evidence="3">
    <location>
        <position position="223"/>
    </location>
</feature>
<dbReference type="Proteomes" id="UP000051790">
    <property type="component" value="Unassembled WGS sequence"/>
</dbReference>
<feature type="active site" description="Charge relay system" evidence="3">
    <location>
        <position position="291"/>
    </location>
</feature>
<dbReference type="AlphaFoldDB" id="A0A0R1QAF2"/>
<dbReference type="Gene3D" id="3.50.30.60">
    <property type="entry name" value="LD-carboxypeptidase A C-terminal domain-like"/>
    <property type="match status" value="1"/>
</dbReference>
<evidence type="ECO:0000313" key="7">
    <source>
        <dbReference type="Proteomes" id="UP000051790"/>
    </source>
</evidence>
<proteinExistence type="inferred from homology"/>
<sequence>MTTIGFFSPSTPITATSPQRFARAQNFLQAAGYQFVAGALTGQADGYRSGSIQARVAELNALIHDPQVDILMATIGGMNSNAMLPYLDYDYLNAHPKTIVGYSDVTALLLAIYTQAPNCRVLYGPTLVAGFGEWSPIVEESLKDFQAVLAGDTLLQAPTTWTDDHTNWETFVTPKQMHANHWGYTQTPQLSGRIIGGNLNTMSGFIHSPYFPQLSHGDLLFIEDAEKDAATVERSFAMLKNAGIFDQVRGVILGKHALFDDAKTGRAPIDILLEVLNGQPLPVIYDYDSCHTVPMMTTPIGDFAEFDAVAQTVRFTKSR</sequence>